<evidence type="ECO:0000256" key="1">
    <source>
        <dbReference type="ARBA" id="ARBA00004429"/>
    </source>
</evidence>
<evidence type="ECO:0000313" key="10">
    <source>
        <dbReference type="EMBL" id="TVY08130.1"/>
    </source>
</evidence>
<feature type="transmembrane region" description="Helical" evidence="8">
    <location>
        <begin position="393"/>
        <end position="416"/>
    </location>
</feature>
<sequence length="558" mass="61883">MLGNLVKQSFNKTVRDPWIIFALICMVVSLGLIFYPQLQTIVTSFQTDNGGLTLQHYVEFFQKSRYTTALFNSLQVVVFSTVLAALLAIPLAYLFSKYDFRFKNTTLTLITMATSSPPFLGAYAWVIVLGRYGVLNKIVDSWFDYDLNWKLRGEAGVVWVIIWLIFPLIFLLSYDSFSGQDPSLKEASMSLGANKRKTFWTVEIPLAMPGVITGLFMAALAAFSDFGTPAIIGGEFPVMPTLVYNEFVSEVGGNLHMASAVGVIMIIVSSVALMIQRYLLAKKTYASVSAKKAKRVKPSKKVAVLIGLYIASIISMSFLPHVTLLIVSLLKWKWGILTNQFTLVNYVNLFKSHLTPIGVSFFLGSMSTILDIIFGVGIAYLIVRKRYKFISNFVNIAMMVPYIIPGTVLAIGFIVVFNKPPVILTGTWIILVLVSFIRKLPFSIKSSESSLYLVHKALEDAALMCGAKPFTAFKDITFKLMIGGVISGATISFLQIMTELSSTLILYRPPWETMPVVIFQNAMTAGADFGISAAMGVVLMLCIYIPLLLVNKRSRHQD</sequence>
<evidence type="ECO:0000256" key="3">
    <source>
        <dbReference type="ARBA" id="ARBA00022475"/>
    </source>
</evidence>
<keyword evidence="7 8" id="KW-0472">Membrane</keyword>
<feature type="transmembrane region" description="Helical" evidence="8">
    <location>
        <begin position="357"/>
        <end position="381"/>
    </location>
</feature>
<feature type="transmembrane region" description="Helical" evidence="8">
    <location>
        <begin position="302"/>
        <end position="330"/>
    </location>
</feature>
<feature type="transmembrane region" description="Helical" evidence="8">
    <location>
        <begin position="107"/>
        <end position="135"/>
    </location>
</feature>
<dbReference type="OrthoDB" id="725at2"/>
<dbReference type="CDD" id="cd06261">
    <property type="entry name" value="TM_PBP2"/>
    <property type="match status" value="2"/>
</dbReference>
<evidence type="ECO:0000256" key="8">
    <source>
        <dbReference type="RuleBase" id="RU363032"/>
    </source>
</evidence>
<dbReference type="GO" id="GO:0005886">
    <property type="term" value="C:plasma membrane"/>
    <property type="evidence" value="ECO:0007669"/>
    <property type="project" value="UniProtKB-SubCell"/>
</dbReference>
<dbReference type="AlphaFoldDB" id="A0A559K7L6"/>
<keyword evidence="6 8" id="KW-1133">Transmembrane helix</keyword>
<dbReference type="Pfam" id="PF00528">
    <property type="entry name" value="BPD_transp_1"/>
    <property type="match status" value="2"/>
</dbReference>
<feature type="transmembrane region" description="Helical" evidence="8">
    <location>
        <begin position="422"/>
        <end position="440"/>
    </location>
</feature>
<keyword evidence="2 8" id="KW-0813">Transport</keyword>
<comment type="caution">
    <text evidence="10">The sequence shown here is derived from an EMBL/GenBank/DDBJ whole genome shotgun (WGS) entry which is preliminary data.</text>
</comment>
<feature type="transmembrane region" description="Helical" evidence="8">
    <location>
        <begin position="17"/>
        <end position="35"/>
    </location>
</feature>
<evidence type="ECO:0000259" key="9">
    <source>
        <dbReference type="PROSITE" id="PS50928"/>
    </source>
</evidence>
<evidence type="ECO:0000256" key="5">
    <source>
        <dbReference type="ARBA" id="ARBA00022692"/>
    </source>
</evidence>
<feature type="transmembrane region" description="Helical" evidence="8">
    <location>
        <begin position="155"/>
        <end position="177"/>
    </location>
</feature>
<dbReference type="InterPro" id="IPR000515">
    <property type="entry name" value="MetI-like"/>
</dbReference>
<evidence type="ECO:0000313" key="11">
    <source>
        <dbReference type="Proteomes" id="UP000317036"/>
    </source>
</evidence>
<dbReference type="Proteomes" id="UP000317036">
    <property type="component" value="Unassembled WGS sequence"/>
</dbReference>
<dbReference type="RefSeq" id="WP_144850366.1">
    <property type="nucleotide sequence ID" value="NZ_VNJI01000027.1"/>
</dbReference>
<name>A0A559K7L6_9BACL</name>
<dbReference type="GO" id="GO:0055085">
    <property type="term" value="P:transmembrane transport"/>
    <property type="evidence" value="ECO:0007669"/>
    <property type="project" value="InterPro"/>
</dbReference>
<evidence type="ECO:0000256" key="2">
    <source>
        <dbReference type="ARBA" id="ARBA00022448"/>
    </source>
</evidence>
<evidence type="ECO:0000256" key="6">
    <source>
        <dbReference type="ARBA" id="ARBA00022989"/>
    </source>
</evidence>
<feature type="transmembrane region" description="Helical" evidence="8">
    <location>
        <begin position="257"/>
        <end position="281"/>
    </location>
</feature>
<keyword evidence="3" id="KW-1003">Cell membrane</keyword>
<proteinExistence type="inferred from homology"/>
<feature type="transmembrane region" description="Helical" evidence="8">
    <location>
        <begin position="198"/>
        <end position="223"/>
    </location>
</feature>
<dbReference type="Gene3D" id="1.10.3720.10">
    <property type="entry name" value="MetI-like"/>
    <property type="match status" value="2"/>
</dbReference>
<keyword evidence="4" id="KW-0997">Cell inner membrane</keyword>
<evidence type="ECO:0000256" key="7">
    <source>
        <dbReference type="ARBA" id="ARBA00023136"/>
    </source>
</evidence>
<reference evidence="10 11" key="1">
    <citation type="submission" date="2019-07" db="EMBL/GenBank/DDBJ databases">
        <authorList>
            <person name="Kim J."/>
        </authorList>
    </citation>
    <scope>NUCLEOTIDE SEQUENCE [LARGE SCALE GENOMIC DNA]</scope>
    <source>
        <strain evidence="10 11">JC52</strain>
    </source>
</reference>
<dbReference type="SUPFAM" id="SSF161098">
    <property type="entry name" value="MetI-like"/>
    <property type="match status" value="2"/>
</dbReference>
<evidence type="ECO:0000256" key="4">
    <source>
        <dbReference type="ARBA" id="ARBA00022519"/>
    </source>
</evidence>
<feature type="domain" description="ABC transmembrane type-1" evidence="9">
    <location>
        <begin position="357"/>
        <end position="550"/>
    </location>
</feature>
<keyword evidence="11" id="KW-1185">Reference proteome</keyword>
<organism evidence="10 11">
    <name type="scientific">Paenibacillus cremeus</name>
    <dbReference type="NCBI Taxonomy" id="2163881"/>
    <lineage>
        <taxon>Bacteria</taxon>
        <taxon>Bacillati</taxon>
        <taxon>Bacillota</taxon>
        <taxon>Bacilli</taxon>
        <taxon>Bacillales</taxon>
        <taxon>Paenibacillaceae</taxon>
        <taxon>Paenibacillus</taxon>
    </lineage>
</organism>
<comment type="subcellular location">
    <subcellularLocation>
        <location evidence="1">Cell inner membrane</location>
        <topology evidence="1">Multi-pass membrane protein</topology>
    </subcellularLocation>
    <subcellularLocation>
        <location evidence="8">Cell membrane</location>
        <topology evidence="8">Multi-pass membrane protein</topology>
    </subcellularLocation>
</comment>
<keyword evidence="5 8" id="KW-0812">Transmembrane</keyword>
<feature type="transmembrane region" description="Helical" evidence="8">
    <location>
        <begin position="478"/>
        <end position="497"/>
    </location>
</feature>
<dbReference type="PANTHER" id="PTHR43357:SF3">
    <property type="entry name" value="FE(3+)-TRANSPORT SYSTEM PERMEASE PROTEIN FBPB 2"/>
    <property type="match status" value="1"/>
</dbReference>
<feature type="transmembrane region" description="Helical" evidence="8">
    <location>
        <begin position="74"/>
        <end position="95"/>
    </location>
</feature>
<comment type="similarity">
    <text evidence="8">Belongs to the binding-protein-dependent transport system permease family.</text>
</comment>
<feature type="domain" description="ABC transmembrane type-1" evidence="9">
    <location>
        <begin position="70"/>
        <end position="276"/>
    </location>
</feature>
<dbReference type="InterPro" id="IPR035906">
    <property type="entry name" value="MetI-like_sf"/>
</dbReference>
<feature type="transmembrane region" description="Helical" evidence="8">
    <location>
        <begin position="529"/>
        <end position="550"/>
    </location>
</feature>
<dbReference type="PROSITE" id="PS50928">
    <property type="entry name" value="ABC_TM1"/>
    <property type="match status" value="2"/>
</dbReference>
<protein>
    <submittedName>
        <fullName evidence="10">Iron ABC transporter permease</fullName>
    </submittedName>
</protein>
<accession>A0A559K7L6</accession>
<gene>
    <name evidence="10" type="ORF">FPZ49_20490</name>
</gene>
<dbReference type="EMBL" id="VNJI01000027">
    <property type="protein sequence ID" value="TVY08130.1"/>
    <property type="molecule type" value="Genomic_DNA"/>
</dbReference>
<dbReference type="PANTHER" id="PTHR43357">
    <property type="entry name" value="INNER MEMBRANE ABC TRANSPORTER PERMEASE PROTEIN YDCV"/>
    <property type="match status" value="1"/>
</dbReference>